<dbReference type="PRINTS" id="PR00039">
    <property type="entry name" value="HTHLYSR"/>
</dbReference>
<comment type="similarity">
    <text evidence="1">Belongs to the LysR transcriptional regulatory family.</text>
</comment>
<gene>
    <name evidence="6" type="ORF">ETE84_22015</name>
</gene>
<comment type="caution">
    <text evidence="6">The sequence shown here is derived from an EMBL/GenBank/DDBJ whole genome shotgun (WGS) entry which is preliminary data.</text>
</comment>
<dbReference type="InterPro" id="IPR000847">
    <property type="entry name" value="LysR_HTH_N"/>
</dbReference>
<reference evidence="6" key="1">
    <citation type="submission" date="2019-01" db="EMBL/GenBank/DDBJ databases">
        <authorList>
            <person name="Lista F."/>
            <person name="Anselmo A."/>
        </authorList>
    </citation>
    <scope>NUCLEOTIDE SEQUENCE</scope>
    <source>
        <strain evidence="6">8S</strain>
    </source>
</reference>
<sequence>MTTSRLHSLDIRLLRAFAVVAEENNISRAAQRLFISQPPLSRHMRYLEAQLGVTLFQRHSKGLILTDAGREVLAIIRPMLALQERTLAALSELSVHSPPSLRLGVTTAFEQGIFAAVESALSEHTPGLHITRHASPALAQQVRKGKLDAALVALPLNTEGLHLHPLPYQEPLIAAVPASWPEAVTPALTLSALNHRPLFWFKRERNPDFFDYTRRIFDRAGYTPAYVEEPAEHDVLLARIARGEGMILLPASFSAIQRQGVVFCPVAEGDSMPLSLGVIYAPHQAGAVRQWLSLLDDHLTTCSSHAEYRSTPC</sequence>
<dbReference type="SUPFAM" id="SSF46785">
    <property type="entry name" value="Winged helix' DNA-binding domain"/>
    <property type="match status" value="1"/>
</dbReference>
<evidence type="ECO:0000256" key="2">
    <source>
        <dbReference type="ARBA" id="ARBA00023015"/>
    </source>
</evidence>
<dbReference type="FunFam" id="1.10.10.10:FF:000001">
    <property type="entry name" value="LysR family transcriptional regulator"/>
    <property type="match status" value="1"/>
</dbReference>
<dbReference type="InterPro" id="IPR036390">
    <property type="entry name" value="WH_DNA-bd_sf"/>
</dbReference>
<proteinExistence type="inferred from homology"/>
<feature type="domain" description="HTH lysR-type" evidence="5">
    <location>
        <begin position="9"/>
        <end position="66"/>
    </location>
</feature>
<dbReference type="GO" id="GO:0032993">
    <property type="term" value="C:protein-DNA complex"/>
    <property type="evidence" value="ECO:0007669"/>
    <property type="project" value="TreeGrafter"/>
</dbReference>
<name>A0A483K5N2_9ENTR</name>
<dbReference type="GO" id="GO:0003700">
    <property type="term" value="F:DNA-binding transcription factor activity"/>
    <property type="evidence" value="ECO:0007669"/>
    <property type="project" value="InterPro"/>
</dbReference>
<dbReference type="Pfam" id="PF03466">
    <property type="entry name" value="LysR_substrate"/>
    <property type="match status" value="1"/>
</dbReference>
<dbReference type="InterPro" id="IPR036388">
    <property type="entry name" value="WH-like_DNA-bd_sf"/>
</dbReference>
<dbReference type="EMBL" id="SDCO01000017">
    <property type="protein sequence ID" value="TCX59022.1"/>
    <property type="molecule type" value="Genomic_DNA"/>
</dbReference>
<protein>
    <submittedName>
        <fullName evidence="6">LysR family transcriptional regulator</fullName>
    </submittedName>
</protein>
<evidence type="ECO:0000313" key="6">
    <source>
        <dbReference type="EMBL" id="TCX59022.1"/>
    </source>
</evidence>
<dbReference type="SUPFAM" id="SSF53850">
    <property type="entry name" value="Periplasmic binding protein-like II"/>
    <property type="match status" value="1"/>
</dbReference>
<evidence type="ECO:0000256" key="4">
    <source>
        <dbReference type="ARBA" id="ARBA00023163"/>
    </source>
</evidence>
<keyword evidence="3" id="KW-0238">DNA-binding</keyword>
<dbReference type="GO" id="GO:0003677">
    <property type="term" value="F:DNA binding"/>
    <property type="evidence" value="ECO:0007669"/>
    <property type="project" value="UniProtKB-KW"/>
</dbReference>
<evidence type="ECO:0000256" key="3">
    <source>
        <dbReference type="ARBA" id="ARBA00023125"/>
    </source>
</evidence>
<dbReference type="Gene3D" id="3.40.190.10">
    <property type="entry name" value="Periplasmic binding protein-like II"/>
    <property type="match status" value="2"/>
</dbReference>
<dbReference type="PANTHER" id="PTHR30346:SF28">
    <property type="entry name" value="HTH-TYPE TRANSCRIPTIONAL REGULATOR CYNR"/>
    <property type="match status" value="1"/>
</dbReference>
<keyword evidence="4" id="KW-0804">Transcription</keyword>
<dbReference type="RefSeq" id="WP_132136077.1">
    <property type="nucleotide sequence ID" value="NZ_CABMNN010000015.1"/>
</dbReference>
<dbReference type="AlphaFoldDB" id="A0A483K5N2"/>
<evidence type="ECO:0000256" key="1">
    <source>
        <dbReference type="ARBA" id="ARBA00009437"/>
    </source>
</evidence>
<dbReference type="InterPro" id="IPR005119">
    <property type="entry name" value="LysR_subst-bd"/>
</dbReference>
<dbReference type="Pfam" id="PF00126">
    <property type="entry name" value="HTH_1"/>
    <property type="match status" value="1"/>
</dbReference>
<organism evidence="6">
    <name type="scientific">Klebsiella quasipneumoniae</name>
    <dbReference type="NCBI Taxonomy" id="1463165"/>
    <lineage>
        <taxon>Bacteria</taxon>
        <taxon>Pseudomonadati</taxon>
        <taxon>Pseudomonadota</taxon>
        <taxon>Gammaproteobacteria</taxon>
        <taxon>Enterobacterales</taxon>
        <taxon>Enterobacteriaceae</taxon>
        <taxon>Klebsiella/Raoultella group</taxon>
        <taxon>Klebsiella</taxon>
        <taxon>Klebsiella pneumoniae complex</taxon>
    </lineage>
</organism>
<dbReference type="PROSITE" id="PS50931">
    <property type="entry name" value="HTH_LYSR"/>
    <property type="match status" value="1"/>
</dbReference>
<dbReference type="PANTHER" id="PTHR30346">
    <property type="entry name" value="TRANSCRIPTIONAL DUAL REGULATOR HCAR-RELATED"/>
    <property type="match status" value="1"/>
</dbReference>
<evidence type="ECO:0000259" key="5">
    <source>
        <dbReference type="PROSITE" id="PS50931"/>
    </source>
</evidence>
<accession>A0A483K5N2</accession>
<keyword evidence="2" id="KW-0805">Transcription regulation</keyword>
<dbReference type="Gene3D" id="1.10.10.10">
    <property type="entry name" value="Winged helix-like DNA-binding domain superfamily/Winged helix DNA-binding domain"/>
    <property type="match status" value="1"/>
</dbReference>
<dbReference type="CDD" id="cd08414">
    <property type="entry name" value="PBP2_LTTR_aromatics_like"/>
    <property type="match status" value="1"/>
</dbReference>